<keyword evidence="3" id="KW-1185">Reference proteome</keyword>
<name>A0A835F6G2_9POAL</name>
<dbReference type="Proteomes" id="UP000636709">
    <property type="component" value="Unassembled WGS sequence"/>
</dbReference>
<dbReference type="PANTHER" id="PTHR33085:SF50">
    <property type="entry name" value="DUF1618 DOMAIN-CONTAINING PROTEIN"/>
    <property type="match status" value="1"/>
</dbReference>
<evidence type="ECO:0000313" key="2">
    <source>
        <dbReference type="EMBL" id="KAF8730123.1"/>
    </source>
</evidence>
<dbReference type="EMBL" id="JACEFO010001619">
    <property type="protein sequence ID" value="KAF8730123.1"/>
    <property type="molecule type" value="Genomic_DNA"/>
</dbReference>
<feature type="compositionally biased region" description="Low complexity" evidence="1">
    <location>
        <begin position="183"/>
        <end position="192"/>
    </location>
</feature>
<accession>A0A835F6G2</accession>
<proteinExistence type="predicted"/>
<feature type="region of interest" description="Disordered" evidence="1">
    <location>
        <begin position="261"/>
        <end position="285"/>
    </location>
</feature>
<feature type="region of interest" description="Disordered" evidence="1">
    <location>
        <begin position="222"/>
        <end position="243"/>
    </location>
</feature>
<dbReference type="InterPro" id="IPR012871">
    <property type="entry name" value="DUF1668_ORYSA"/>
</dbReference>
<organism evidence="2 3">
    <name type="scientific">Digitaria exilis</name>
    <dbReference type="NCBI Taxonomy" id="1010633"/>
    <lineage>
        <taxon>Eukaryota</taxon>
        <taxon>Viridiplantae</taxon>
        <taxon>Streptophyta</taxon>
        <taxon>Embryophyta</taxon>
        <taxon>Tracheophyta</taxon>
        <taxon>Spermatophyta</taxon>
        <taxon>Magnoliopsida</taxon>
        <taxon>Liliopsida</taxon>
        <taxon>Poales</taxon>
        <taxon>Poaceae</taxon>
        <taxon>PACMAD clade</taxon>
        <taxon>Panicoideae</taxon>
        <taxon>Panicodae</taxon>
        <taxon>Paniceae</taxon>
        <taxon>Anthephorinae</taxon>
        <taxon>Digitaria</taxon>
    </lineage>
</organism>
<reference evidence="2" key="1">
    <citation type="submission" date="2020-07" db="EMBL/GenBank/DDBJ databases">
        <title>Genome sequence and genetic diversity analysis of an under-domesticated orphan crop, white fonio (Digitaria exilis).</title>
        <authorList>
            <person name="Bennetzen J.L."/>
            <person name="Chen S."/>
            <person name="Ma X."/>
            <person name="Wang X."/>
            <person name="Yssel A.E.J."/>
            <person name="Chaluvadi S.R."/>
            <person name="Johnson M."/>
            <person name="Gangashetty P."/>
            <person name="Hamidou F."/>
            <person name="Sanogo M.D."/>
            <person name="Zwaenepoel A."/>
            <person name="Wallace J."/>
            <person name="Van De Peer Y."/>
            <person name="Van Deynze A."/>
        </authorList>
    </citation>
    <scope>NUCLEOTIDE SEQUENCE</scope>
    <source>
        <tissue evidence="2">Leaves</tissue>
    </source>
</reference>
<dbReference type="AlphaFoldDB" id="A0A835F6G2"/>
<evidence type="ECO:0000313" key="3">
    <source>
        <dbReference type="Proteomes" id="UP000636709"/>
    </source>
</evidence>
<sequence length="497" mass="54215">MVRLAHASDTTSHKQFQLCWLSKEKLAARKPSTTRQGESCLNNQTRRTDDHLLLLNSTSLPPTAPYPLPLPHASKSLSLSVPLPASHLPASTAPPLSPSSAATSETAAEQEGPTGQEREGRRSITAALGIRNLHRWAPRSPARRRWERERAVAMVSQKFGGQDERSPPPGTAVADSPPPPGGSPARRPVVRPCGAGRSGGFDGSLLVSLRLQTAESRALRPSLLISPERPSPPAGSGALRDDAASPVLRYPGVPTVLGNGGSGTVSRGLFKRKRSEEHGGGAVNRPAQKRKQHLYLLLDDWERGYSVRKLDVNAFDSAADTNLPPKGFTDQPLARIEAPHVRSWNFVSHDSKIFAMKAKEASPAIPAFDTNTLSLTICPWPSCHADYVIPLFASISDKLFLFLEDRTEYLGNPPPHDSNAPWSWTTINSPLPFYNMQIMVALSLYPLAAALKTRLEWTYHGEWLLPFDGQAFYDAELEAWTMPGTSVPVMCHLLLLS</sequence>
<gene>
    <name evidence="2" type="ORF">HU200_017094</name>
</gene>
<evidence type="ECO:0000256" key="1">
    <source>
        <dbReference type="SAM" id="MobiDB-lite"/>
    </source>
</evidence>
<feature type="region of interest" description="Disordered" evidence="1">
    <location>
        <begin position="157"/>
        <end position="197"/>
    </location>
</feature>
<protein>
    <submittedName>
        <fullName evidence="2">Uncharacterized protein</fullName>
    </submittedName>
</protein>
<dbReference type="PANTHER" id="PTHR33085">
    <property type="entry name" value="OS12G0113100 PROTEIN-RELATED"/>
    <property type="match status" value="1"/>
</dbReference>
<feature type="region of interest" description="Disordered" evidence="1">
    <location>
        <begin position="87"/>
        <end position="121"/>
    </location>
</feature>
<dbReference type="Pfam" id="PF07893">
    <property type="entry name" value="DUF1668"/>
    <property type="match status" value="2"/>
</dbReference>
<comment type="caution">
    <text evidence="2">The sequence shown here is derived from an EMBL/GenBank/DDBJ whole genome shotgun (WGS) entry which is preliminary data.</text>
</comment>
<feature type="compositionally biased region" description="Low complexity" evidence="1">
    <location>
        <begin position="87"/>
        <end position="107"/>
    </location>
</feature>